<evidence type="ECO:0000256" key="1">
    <source>
        <dbReference type="SAM" id="MobiDB-lite"/>
    </source>
</evidence>
<name>A0ABN3X5L6_9ACTN</name>
<dbReference type="EMBL" id="BAAAUD010000020">
    <property type="protein sequence ID" value="GAA2935469.1"/>
    <property type="molecule type" value="Genomic_DNA"/>
</dbReference>
<dbReference type="Proteomes" id="UP001500403">
    <property type="component" value="Unassembled WGS sequence"/>
</dbReference>
<protein>
    <submittedName>
        <fullName evidence="2">Uncharacterized protein</fullName>
    </submittedName>
</protein>
<sequence length="214" mass="22632">MSRTVREAPTGVPCAVPAARRGGPGAGRGYVSAVLESAFFDVNNHYEPNATAPVWPVPDPEGRSADTASPPRPAWFTVRLTLADGARIDVLAAMSAERITVEEVRADLPLDGFTAVAEWAEGPAGDRRAVGAPRTPVIAPDGPQPPPVGRARPSWPGGRAGRRIAAQAYRAAQQAGRDPVLAVMCATGRSRRKSLRLIAGARDEGLLSPRHNRR</sequence>
<evidence type="ECO:0000313" key="3">
    <source>
        <dbReference type="Proteomes" id="UP001500403"/>
    </source>
</evidence>
<proteinExistence type="predicted"/>
<feature type="region of interest" description="Disordered" evidence="1">
    <location>
        <begin position="136"/>
        <end position="159"/>
    </location>
</feature>
<keyword evidence="3" id="KW-1185">Reference proteome</keyword>
<organism evidence="2 3">
    <name type="scientific">Streptomyces enissocaesilis</name>
    <dbReference type="NCBI Taxonomy" id="332589"/>
    <lineage>
        <taxon>Bacteria</taxon>
        <taxon>Bacillati</taxon>
        <taxon>Actinomycetota</taxon>
        <taxon>Actinomycetes</taxon>
        <taxon>Kitasatosporales</taxon>
        <taxon>Streptomycetaceae</taxon>
        <taxon>Streptomyces</taxon>
        <taxon>Streptomyces rochei group</taxon>
    </lineage>
</organism>
<dbReference type="Pfam" id="PF19720">
    <property type="entry name" value="DUF6214"/>
    <property type="match status" value="1"/>
</dbReference>
<accession>A0ABN3X5L6</accession>
<comment type="caution">
    <text evidence="2">The sequence shown here is derived from an EMBL/GenBank/DDBJ whole genome shotgun (WGS) entry which is preliminary data.</text>
</comment>
<evidence type="ECO:0000313" key="2">
    <source>
        <dbReference type="EMBL" id="GAA2935469.1"/>
    </source>
</evidence>
<dbReference type="InterPro" id="IPR046186">
    <property type="entry name" value="DUF6214"/>
</dbReference>
<feature type="region of interest" description="Disordered" evidence="1">
    <location>
        <begin position="50"/>
        <end position="70"/>
    </location>
</feature>
<reference evidence="2 3" key="1">
    <citation type="journal article" date="2019" name="Int. J. Syst. Evol. Microbiol.">
        <title>The Global Catalogue of Microorganisms (GCM) 10K type strain sequencing project: providing services to taxonomists for standard genome sequencing and annotation.</title>
        <authorList>
            <consortium name="The Broad Institute Genomics Platform"/>
            <consortium name="The Broad Institute Genome Sequencing Center for Infectious Disease"/>
            <person name="Wu L."/>
            <person name="Ma J."/>
        </authorList>
    </citation>
    <scope>NUCLEOTIDE SEQUENCE [LARGE SCALE GENOMIC DNA]</scope>
    <source>
        <strain evidence="2 3">JCM 9088</strain>
    </source>
</reference>
<gene>
    <name evidence="2" type="ORF">GCM10010446_20620</name>
</gene>